<evidence type="ECO:0000313" key="2">
    <source>
        <dbReference type="EMBL" id="KAJ8866633.1"/>
    </source>
</evidence>
<name>A0ABQ9G2C1_9NEOP</name>
<evidence type="ECO:0000313" key="3">
    <source>
        <dbReference type="Proteomes" id="UP001159363"/>
    </source>
</evidence>
<proteinExistence type="predicted"/>
<accession>A0ABQ9G2C1</accession>
<keyword evidence="3" id="KW-1185">Reference proteome</keyword>
<dbReference type="Proteomes" id="UP001159363">
    <property type="component" value="Chromosome 15"/>
</dbReference>
<sequence>MELDTMELPKKLKADVGGYWETKGLKGSEEGPAAVGSNTARWGKRQTPEKTRRPATSSGTIPTCENPGVTWPGIEPGSSWWEASRLTAKPPRPLNGLLHKFYAPGDVTSQHNRRWCSGKQHWHQNSTERIIGRVTVQSSLWYGRLTGTFFFDESVTGEIYMDIRQSMWYQHDGTFYSVAFRDILKAQRGLSEAGWLFCALNCWCEDIPGYTAPRKTEKSTWACGVALTPHRPHTAGYLSARSPKGPVTYTRSRFELRISPPRRLLSSPQVVTIGIENTQLPSWSCRTVFVHGEISFKRSSPSHQHSHIASGEEARIHCAVSPFPLPRRARTNSRSALRRAATVGRPGALQFMTSWDVSSYPDPLPKDINSLFLRATVGSTEGEKQPTKKATREKGKRERDGTRQKGNRCRNESAGETGDPRGNPSTSGIVPGTIPTCENAGVNRPGIEPNPPDVQLEPMDKPVQPGSTKRFVFERPVYIGGCTDEFPSTRIGYRSLIDDSRPELLMSSEAILLASVRLEFSKSHIEQRIGKVLPLCCRRLIAVTATADELHLLVHVATHVVDPMLTDPSLKAVHDQFTNYSVCLQIAPAARIDSRRRFTHVTSLALEVCWCVYTSATARACPHHINMCNWRVLHSRGGVVVRLLASHLGESGSIPVDVDPGFPYKGIVPVDAVGRQVFSGVSSFPPPLHSGTTA</sequence>
<organism evidence="2 3">
    <name type="scientific">Dryococelus australis</name>
    <dbReference type="NCBI Taxonomy" id="614101"/>
    <lineage>
        <taxon>Eukaryota</taxon>
        <taxon>Metazoa</taxon>
        <taxon>Ecdysozoa</taxon>
        <taxon>Arthropoda</taxon>
        <taxon>Hexapoda</taxon>
        <taxon>Insecta</taxon>
        <taxon>Pterygota</taxon>
        <taxon>Neoptera</taxon>
        <taxon>Polyneoptera</taxon>
        <taxon>Phasmatodea</taxon>
        <taxon>Verophasmatodea</taxon>
        <taxon>Anareolatae</taxon>
        <taxon>Phasmatidae</taxon>
        <taxon>Eurycanthinae</taxon>
        <taxon>Dryococelus</taxon>
    </lineage>
</organism>
<gene>
    <name evidence="2" type="ORF">PR048_032493</name>
</gene>
<feature type="compositionally biased region" description="Basic and acidic residues" evidence="1">
    <location>
        <begin position="381"/>
        <end position="413"/>
    </location>
</feature>
<feature type="region of interest" description="Disordered" evidence="1">
    <location>
        <begin position="24"/>
        <end position="69"/>
    </location>
</feature>
<protein>
    <submittedName>
        <fullName evidence="2">Uncharacterized protein</fullName>
    </submittedName>
</protein>
<feature type="region of interest" description="Disordered" evidence="1">
    <location>
        <begin position="377"/>
        <end position="458"/>
    </location>
</feature>
<dbReference type="EMBL" id="JARBHB010000016">
    <property type="protein sequence ID" value="KAJ8866633.1"/>
    <property type="molecule type" value="Genomic_DNA"/>
</dbReference>
<feature type="compositionally biased region" description="Polar residues" evidence="1">
    <location>
        <begin position="54"/>
        <end position="63"/>
    </location>
</feature>
<comment type="caution">
    <text evidence="2">The sequence shown here is derived from an EMBL/GenBank/DDBJ whole genome shotgun (WGS) entry which is preliminary data.</text>
</comment>
<reference evidence="2 3" key="1">
    <citation type="submission" date="2023-02" db="EMBL/GenBank/DDBJ databases">
        <title>LHISI_Scaffold_Assembly.</title>
        <authorList>
            <person name="Stuart O.P."/>
            <person name="Cleave R."/>
            <person name="Magrath M.J.L."/>
            <person name="Mikheyev A.S."/>
        </authorList>
    </citation>
    <scope>NUCLEOTIDE SEQUENCE [LARGE SCALE GENOMIC DNA]</scope>
    <source>
        <strain evidence="2">Daus_M_001</strain>
        <tissue evidence="2">Leg muscle</tissue>
    </source>
</reference>
<evidence type="ECO:0000256" key="1">
    <source>
        <dbReference type="SAM" id="MobiDB-lite"/>
    </source>
</evidence>